<dbReference type="GO" id="GO:0005739">
    <property type="term" value="C:mitochondrion"/>
    <property type="evidence" value="ECO:0007669"/>
    <property type="project" value="TreeGrafter"/>
</dbReference>
<dbReference type="PANTHER" id="PTHR37845">
    <property type="entry name" value="SEQUENCE ORPHAN"/>
    <property type="match status" value="1"/>
</dbReference>
<reference evidence="2" key="1">
    <citation type="submission" date="2020-06" db="EMBL/GenBank/DDBJ databases">
        <title>A chromosome-scale genome assembly of Talaromyces rugulosus W13939.</title>
        <authorList>
            <person name="Wang B."/>
            <person name="Guo L."/>
            <person name="Ye K."/>
            <person name="Wang L."/>
        </authorList>
    </citation>
    <scope>NUCLEOTIDE SEQUENCE [LARGE SCALE GENOMIC DNA]</scope>
    <source>
        <strain evidence="2">W13939</strain>
    </source>
</reference>
<name>A0A7H8QKK1_TALRU</name>
<dbReference type="GeneID" id="55988879"/>
<gene>
    <name evidence="1" type="ORF">TRUGW13939_01367</name>
</gene>
<evidence type="ECO:0000313" key="2">
    <source>
        <dbReference type="Proteomes" id="UP000509510"/>
    </source>
</evidence>
<keyword evidence="2" id="KW-1185">Reference proteome</keyword>
<accession>A0A7H8QKK1</accession>
<dbReference type="EMBL" id="CP055898">
    <property type="protein sequence ID" value="QKX54282.1"/>
    <property type="molecule type" value="Genomic_DNA"/>
</dbReference>
<dbReference type="RefSeq" id="XP_035340461.1">
    <property type="nucleotide sequence ID" value="XM_035484568.1"/>
</dbReference>
<dbReference type="Proteomes" id="UP000509510">
    <property type="component" value="Chromosome I"/>
</dbReference>
<dbReference type="PANTHER" id="PTHR37845:SF1">
    <property type="entry name" value="SEQUENCE ORPHAN"/>
    <property type="match status" value="1"/>
</dbReference>
<proteinExistence type="predicted"/>
<evidence type="ECO:0000313" key="1">
    <source>
        <dbReference type="EMBL" id="QKX54282.1"/>
    </source>
</evidence>
<sequence length="242" mass="26292">MEVMTGERNGLLQKLGGDLTAAALSTVLISPGVTIIDRALVEKASHHKPLLRSLRSHARDALKHPRKFICSRAHGQVFTLYAATYCVANTTETITKKTHPSISEGVTFLSTFLVNVPLGVLKDVRFAQLFGISNKLNTAQGLPVPRNTGSLAITATLLTRDAITIYGSFQLAQRCSVIIPDSVASHPYSKTIITQMVVPVLSQLVATPLHLLSIDLYNRPNGVPLKSRLNVVWRDLPSATVH</sequence>
<dbReference type="KEGG" id="trg:TRUGW13939_01367"/>
<dbReference type="OrthoDB" id="275936at2759"/>
<dbReference type="InterPro" id="IPR038781">
    <property type="entry name" value="C365.16-ike"/>
</dbReference>
<organism evidence="1 2">
    <name type="scientific">Talaromyces rugulosus</name>
    <name type="common">Penicillium rugulosum</name>
    <dbReference type="NCBI Taxonomy" id="121627"/>
    <lineage>
        <taxon>Eukaryota</taxon>
        <taxon>Fungi</taxon>
        <taxon>Dikarya</taxon>
        <taxon>Ascomycota</taxon>
        <taxon>Pezizomycotina</taxon>
        <taxon>Eurotiomycetes</taxon>
        <taxon>Eurotiomycetidae</taxon>
        <taxon>Eurotiales</taxon>
        <taxon>Trichocomaceae</taxon>
        <taxon>Talaromyces</taxon>
        <taxon>Talaromyces sect. Islandici</taxon>
    </lineage>
</organism>
<protein>
    <submittedName>
        <fullName evidence="1">Uncharacterized protein</fullName>
    </submittedName>
</protein>
<dbReference type="AlphaFoldDB" id="A0A7H8QKK1"/>